<evidence type="ECO:0000313" key="4">
    <source>
        <dbReference type="Proteomes" id="UP001138672"/>
    </source>
</evidence>
<dbReference type="Proteomes" id="UP001138672">
    <property type="component" value="Unassembled WGS sequence"/>
</dbReference>
<dbReference type="SUPFAM" id="SSF52540">
    <property type="entry name" value="P-loop containing nucleoside triphosphate hydrolases"/>
    <property type="match status" value="1"/>
</dbReference>
<evidence type="ECO:0000313" key="3">
    <source>
        <dbReference type="EMBL" id="MDQ0336065.1"/>
    </source>
</evidence>
<dbReference type="Gene3D" id="3.40.50.300">
    <property type="entry name" value="P-loop containing nucleotide triphosphate hydrolases"/>
    <property type="match status" value="1"/>
</dbReference>
<dbReference type="GO" id="GO:0005524">
    <property type="term" value="F:ATP binding"/>
    <property type="evidence" value="ECO:0007669"/>
    <property type="project" value="InterPro"/>
</dbReference>
<evidence type="ECO:0000313" key="5">
    <source>
        <dbReference type="Proteomes" id="UP001231587"/>
    </source>
</evidence>
<dbReference type="EMBL" id="JAUSUU010000007">
    <property type="protein sequence ID" value="MDQ0336065.1"/>
    <property type="molecule type" value="Genomic_DNA"/>
</dbReference>
<reference evidence="2" key="1">
    <citation type="submission" date="2021-03" db="EMBL/GenBank/DDBJ databases">
        <title>Genomic Encyclopedia of Type Strains, Phase IV (KMG-IV): sequencing the most valuable type-strain genomes for metagenomic binning, comparative biology and taxonomic classification.</title>
        <authorList>
            <person name="Goeker M."/>
        </authorList>
    </citation>
    <scope>NUCLEOTIDE SEQUENCE</scope>
    <source>
        <strain evidence="2">DSM 15523</strain>
        <strain evidence="3 5">DSM 16476</strain>
    </source>
</reference>
<dbReference type="PANTHER" id="PTHR37291">
    <property type="entry name" value="5-METHYLCYTOSINE-SPECIFIC RESTRICTION ENZYME B"/>
    <property type="match status" value="1"/>
</dbReference>
<protein>
    <submittedName>
        <fullName evidence="2">DNA polymerase III delta prime subunit</fullName>
    </submittedName>
</protein>
<dbReference type="InterPro" id="IPR011704">
    <property type="entry name" value="ATPase_dyneun-rel_AAA"/>
</dbReference>
<dbReference type="RefSeq" id="WP_057779868.1">
    <property type="nucleotide sequence ID" value="NZ_JAGGJQ010000007.1"/>
</dbReference>
<dbReference type="Proteomes" id="UP001231587">
    <property type="component" value="Unassembled WGS sequence"/>
</dbReference>
<dbReference type="GO" id="GO:0016887">
    <property type="term" value="F:ATP hydrolysis activity"/>
    <property type="evidence" value="ECO:0007669"/>
    <property type="project" value="InterPro"/>
</dbReference>
<dbReference type="AlphaFoldDB" id="A0A9X0YNL3"/>
<dbReference type="OrthoDB" id="9781481at2"/>
<dbReference type="InterPro" id="IPR027417">
    <property type="entry name" value="P-loop_NTPase"/>
</dbReference>
<name>A0A9X0YNL3_9FLAO</name>
<dbReference type="Pfam" id="PF07728">
    <property type="entry name" value="AAA_5"/>
    <property type="match status" value="1"/>
</dbReference>
<proteinExistence type="predicted"/>
<accession>A0A9X0YNL3</accession>
<evidence type="ECO:0000259" key="1">
    <source>
        <dbReference type="Pfam" id="PF07728"/>
    </source>
</evidence>
<feature type="domain" description="ATPase dynein-related AAA" evidence="1">
    <location>
        <begin position="247"/>
        <end position="431"/>
    </location>
</feature>
<gene>
    <name evidence="2" type="ORF">J2Z56_002452</name>
    <name evidence="3" type="ORF">J2Z57_002517</name>
</gene>
<dbReference type="PANTHER" id="PTHR37291:SF1">
    <property type="entry name" value="TYPE IV METHYL-DIRECTED RESTRICTION ENZYME ECOKMCRB SUBUNIT"/>
    <property type="match status" value="1"/>
</dbReference>
<comment type="caution">
    <text evidence="2">The sequence shown here is derived from an EMBL/GenBank/DDBJ whole genome shotgun (WGS) entry which is preliminary data.</text>
</comment>
<organism evidence="2 4">
    <name type="scientific">Formosa algae</name>
    <dbReference type="NCBI Taxonomy" id="225843"/>
    <lineage>
        <taxon>Bacteria</taxon>
        <taxon>Pseudomonadati</taxon>
        <taxon>Bacteroidota</taxon>
        <taxon>Flavobacteriia</taxon>
        <taxon>Flavobacteriales</taxon>
        <taxon>Flavobacteriaceae</taxon>
        <taxon>Formosa</taxon>
    </lineage>
</organism>
<sequence>MKSIKLTPQRKEQLTQLWHNYRDRVDSHQIKYISEELDSIASDWSRYKIKIQDETFNIDDYTNRINTDEDQMPGGYLCNFLERTTKTVLGSSKPAGSALAFGVKLNLNGSYSIGIKRPNETKETAIEVFDEEIKPLFEKVTLCTEPSHKADLFENSKYPSKQILRKLSVLDHLNDFLFMYSDESIDALHDEIIDSETATNLGKNHEVRQVLNETFKMPNDPVESVLLSKFMWNYVNAKVIADADSPNVILYGPPGTGKTYAVTQSLDFACKGDGSRYEFVQFHPSFTYEDFIEGIKPKGVTKDGNIKFELTDGIFKKFCKRAKQNPDVDYYFVIDEINRANLSSVFGETLLCLEKDYRHDVKTSDRIGLYKTQYSALIEDMIKDGAPEDLAYHYEDGNAYFGVPKNVFFIGMMNDVDKSIDAFDLALRRRFKWIRKDCNYDVIEQNTRFRNGDEFTNIEEYVKCCNTLNDYISKELNLGKSYEFGHSFFMKMGSISKLKQISSKNLDELFNLHLRPTLKEYLRALYSESDLESKLDLALIKFKSPLKRNK</sequence>
<dbReference type="EMBL" id="JAGGJQ010000007">
    <property type="protein sequence ID" value="MBP1840522.1"/>
    <property type="molecule type" value="Genomic_DNA"/>
</dbReference>
<evidence type="ECO:0000313" key="2">
    <source>
        <dbReference type="EMBL" id="MBP1840522.1"/>
    </source>
</evidence>
<keyword evidence="5" id="KW-1185">Reference proteome</keyword>
<dbReference type="InterPro" id="IPR052934">
    <property type="entry name" value="Methyl-DNA_Rec/Restrict_Enz"/>
</dbReference>